<dbReference type="AlphaFoldDB" id="A0A2H3CT65"/>
<keyword evidence="1" id="KW-1133">Transmembrane helix</keyword>
<keyword evidence="3" id="KW-1185">Reference proteome</keyword>
<dbReference type="STRING" id="47427.A0A2H3CT65"/>
<accession>A0A2H3CT65</accession>
<dbReference type="EMBL" id="KZ293788">
    <property type="protein sequence ID" value="PBK79313.1"/>
    <property type="molecule type" value="Genomic_DNA"/>
</dbReference>
<evidence type="ECO:0000313" key="3">
    <source>
        <dbReference type="Proteomes" id="UP000217790"/>
    </source>
</evidence>
<dbReference type="Proteomes" id="UP000217790">
    <property type="component" value="Unassembled WGS sequence"/>
</dbReference>
<feature type="non-terminal residue" evidence="2">
    <location>
        <position position="1"/>
    </location>
</feature>
<feature type="transmembrane region" description="Helical" evidence="1">
    <location>
        <begin position="20"/>
        <end position="45"/>
    </location>
</feature>
<protein>
    <submittedName>
        <fullName evidence="2">Uncharacterized protein</fullName>
    </submittedName>
</protein>
<keyword evidence="1" id="KW-0812">Transmembrane</keyword>
<proteinExistence type="predicted"/>
<reference evidence="3" key="1">
    <citation type="journal article" date="2017" name="Nat. Ecol. Evol.">
        <title>Genome expansion and lineage-specific genetic innovations in the forest pathogenic fungi Armillaria.</title>
        <authorList>
            <person name="Sipos G."/>
            <person name="Prasanna A.N."/>
            <person name="Walter M.C."/>
            <person name="O'Connor E."/>
            <person name="Balint B."/>
            <person name="Krizsan K."/>
            <person name="Kiss B."/>
            <person name="Hess J."/>
            <person name="Varga T."/>
            <person name="Slot J."/>
            <person name="Riley R."/>
            <person name="Boka B."/>
            <person name="Rigling D."/>
            <person name="Barry K."/>
            <person name="Lee J."/>
            <person name="Mihaltcheva S."/>
            <person name="LaButti K."/>
            <person name="Lipzen A."/>
            <person name="Waldron R."/>
            <person name="Moloney N.M."/>
            <person name="Sperisen C."/>
            <person name="Kredics L."/>
            <person name="Vagvoelgyi C."/>
            <person name="Patrignani A."/>
            <person name="Fitzpatrick D."/>
            <person name="Nagy I."/>
            <person name="Doyle S."/>
            <person name="Anderson J.B."/>
            <person name="Grigoriev I.V."/>
            <person name="Gueldener U."/>
            <person name="Muensterkoetter M."/>
            <person name="Nagy L.G."/>
        </authorList>
    </citation>
    <scope>NUCLEOTIDE SEQUENCE [LARGE SCALE GENOMIC DNA]</scope>
    <source>
        <strain evidence="3">Ar21-2</strain>
    </source>
</reference>
<gene>
    <name evidence="2" type="ORF">ARMGADRAFT_908312</name>
</gene>
<dbReference type="InParanoid" id="A0A2H3CT65"/>
<organism evidence="2 3">
    <name type="scientific">Armillaria gallica</name>
    <name type="common">Bulbous honey fungus</name>
    <name type="synonym">Armillaria bulbosa</name>
    <dbReference type="NCBI Taxonomy" id="47427"/>
    <lineage>
        <taxon>Eukaryota</taxon>
        <taxon>Fungi</taxon>
        <taxon>Dikarya</taxon>
        <taxon>Basidiomycota</taxon>
        <taxon>Agaricomycotina</taxon>
        <taxon>Agaricomycetes</taxon>
        <taxon>Agaricomycetidae</taxon>
        <taxon>Agaricales</taxon>
        <taxon>Marasmiineae</taxon>
        <taxon>Physalacriaceae</taxon>
        <taxon>Armillaria</taxon>
    </lineage>
</organism>
<dbReference type="OrthoDB" id="332863at2759"/>
<feature type="non-terminal residue" evidence="2">
    <location>
        <position position="54"/>
    </location>
</feature>
<name>A0A2H3CT65_ARMGA</name>
<evidence type="ECO:0000256" key="1">
    <source>
        <dbReference type="SAM" id="Phobius"/>
    </source>
</evidence>
<dbReference type="InterPro" id="IPR036866">
    <property type="entry name" value="RibonucZ/Hydroxyglut_hydro"/>
</dbReference>
<sequence>TFIPVKSPTWGLREGDVKATWLTHACILVDLLFLASLGRGIRVLFDPVFRDRCS</sequence>
<evidence type="ECO:0000313" key="2">
    <source>
        <dbReference type="EMBL" id="PBK79313.1"/>
    </source>
</evidence>
<keyword evidence="1" id="KW-0472">Membrane</keyword>
<dbReference type="Gene3D" id="3.60.15.10">
    <property type="entry name" value="Ribonuclease Z/Hydroxyacylglutathione hydrolase-like"/>
    <property type="match status" value="1"/>
</dbReference>